<proteinExistence type="predicted"/>
<dbReference type="AlphaFoldDB" id="A0A8T4GK72"/>
<dbReference type="RefSeq" id="WP_280921177.1">
    <property type="nucleotide sequence ID" value="NZ_BMOO01000001.1"/>
</dbReference>
<evidence type="ECO:0000313" key="3">
    <source>
        <dbReference type="Proteomes" id="UP000765891"/>
    </source>
</evidence>
<dbReference type="EMBL" id="JAGGKO010000001">
    <property type="protein sequence ID" value="MBP1953678.1"/>
    <property type="molecule type" value="Genomic_DNA"/>
</dbReference>
<organism evidence="2 3">
    <name type="scientific">Halarchaeum rubridurum</name>
    <dbReference type="NCBI Taxonomy" id="489911"/>
    <lineage>
        <taxon>Archaea</taxon>
        <taxon>Methanobacteriati</taxon>
        <taxon>Methanobacteriota</taxon>
        <taxon>Stenosarchaea group</taxon>
        <taxon>Halobacteria</taxon>
        <taxon>Halobacteriales</taxon>
        <taxon>Halobacteriaceae</taxon>
    </lineage>
</organism>
<dbReference type="Gene3D" id="1.10.10.10">
    <property type="entry name" value="Winged helix-like DNA-binding domain superfamily/Winged helix DNA-binding domain"/>
    <property type="match status" value="1"/>
</dbReference>
<feature type="region of interest" description="Disordered" evidence="1">
    <location>
        <begin position="1"/>
        <end position="21"/>
    </location>
</feature>
<evidence type="ECO:0000313" key="2">
    <source>
        <dbReference type="EMBL" id="MBP1953678.1"/>
    </source>
</evidence>
<accession>A0A8T4GK72</accession>
<dbReference type="Proteomes" id="UP000765891">
    <property type="component" value="Unassembled WGS sequence"/>
</dbReference>
<evidence type="ECO:0000256" key="1">
    <source>
        <dbReference type="SAM" id="MobiDB-lite"/>
    </source>
</evidence>
<gene>
    <name evidence="2" type="ORF">J2752_000559</name>
</gene>
<feature type="region of interest" description="Disordered" evidence="1">
    <location>
        <begin position="55"/>
        <end position="82"/>
    </location>
</feature>
<protein>
    <submittedName>
        <fullName evidence="2">Uncharacterized protein</fullName>
    </submittedName>
</protein>
<sequence length="82" mass="9207">MDAEHGEHTKHENHGKQQNHWKDTFLAVTNLAIEEQTPVRAKEAYGMYERVCAENGADPLSPLRPRPPDRPGDARLPGAVRP</sequence>
<reference evidence="2" key="1">
    <citation type="submission" date="2021-03" db="EMBL/GenBank/DDBJ databases">
        <title>Genomic Encyclopedia of Type Strains, Phase IV (KMG-IV): sequencing the most valuable type-strain genomes for metagenomic binning, comparative biology and taxonomic classification.</title>
        <authorList>
            <person name="Goeker M."/>
        </authorList>
    </citation>
    <scope>NUCLEOTIDE SEQUENCE</scope>
    <source>
        <strain evidence="2">DSM 22443</strain>
    </source>
</reference>
<dbReference type="InterPro" id="IPR036388">
    <property type="entry name" value="WH-like_DNA-bd_sf"/>
</dbReference>
<name>A0A8T4GK72_9EURY</name>
<comment type="caution">
    <text evidence="2">The sequence shown here is derived from an EMBL/GenBank/DDBJ whole genome shotgun (WGS) entry which is preliminary data.</text>
</comment>